<name>A0A806KLB2_9BACT</name>
<dbReference type="EMBL" id="JQ844201">
    <property type="protein sequence ID" value="AGS52551.1"/>
    <property type="molecule type" value="Genomic_DNA"/>
</dbReference>
<protein>
    <submittedName>
        <fullName evidence="1">Uncharacterized protein</fullName>
    </submittedName>
</protein>
<reference evidence="1" key="1">
    <citation type="submission" date="2012-03" db="EMBL/GenBank/DDBJ databases">
        <title>Functional metagenomics reveals considerable lignocellulase gene clusters in the gut microbiome of a wood-feeding higher termite.</title>
        <authorList>
            <person name="Liu N."/>
        </authorList>
    </citation>
    <scope>NUCLEOTIDE SEQUENCE</scope>
</reference>
<sequence length="38" mass="4488">MPIKTPVKKLKPAKRFYLIYGTGVNPALVWRRKNKKFV</sequence>
<dbReference type="AlphaFoldDB" id="A0A806KLB2"/>
<organism evidence="1">
    <name type="scientific">uncultured bacterium contig00023</name>
    <dbReference type="NCBI Taxonomy" id="1181512"/>
    <lineage>
        <taxon>Bacteria</taxon>
        <taxon>environmental samples</taxon>
    </lineage>
</organism>
<evidence type="ECO:0000313" key="1">
    <source>
        <dbReference type="EMBL" id="AGS52551.1"/>
    </source>
</evidence>
<accession>A0A806KLB2</accession>
<proteinExistence type="predicted"/>